<dbReference type="GO" id="GO:0005741">
    <property type="term" value="C:mitochondrial outer membrane"/>
    <property type="evidence" value="ECO:0007669"/>
    <property type="project" value="UniProtKB-SubCell"/>
</dbReference>
<feature type="compositionally biased region" description="Low complexity" evidence="12">
    <location>
        <begin position="32"/>
        <end position="41"/>
    </location>
</feature>
<proteinExistence type="inferred from homology"/>
<evidence type="ECO:0000256" key="9">
    <source>
        <dbReference type="ARBA" id="ARBA00023128"/>
    </source>
</evidence>
<feature type="compositionally biased region" description="Acidic residues" evidence="12">
    <location>
        <begin position="22"/>
        <end position="31"/>
    </location>
</feature>
<keyword evidence="4" id="KW-0812">Transmembrane</keyword>
<keyword evidence="7" id="KW-1133">Transmembrane helix</keyword>
<sequence>MVKLEEVPDEEFLAAQPGPKIEEEDDWESDSNSDTSSILSDSLEETLSDRIAALKDIIPPTTRARLSSFASSAQGWVTSGLSFSGKSLWVVSTSALLLGVPWALAFSEEQQVQEMEREMRMQQSANEMLTAGSGQAKPAL</sequence>
<evidence type="ECO:0000313" key="14">
    <source>
        <dbReference type="Proteomes" id="UP000192596"/>
    </source>
</evidence>
<accession>A0A1V8SE40</accession>
<organism evidence="13 14">
    <name type="scientific">Cryoendolithus antarcticus</name>
    <dbReference type="NCBI Taxonomy" id="1507870"/>
    <lineage>
        <taxon>Eukaryota</taxon>
        <taxon>Fungi</taxon>
        <taxon>Dikarya</taxon>
        <taxon>Ascomycota</taxon>
        <taxon>Pezizomycotina</taxon>
        <taxon>Dothideomycetes</taxon>
        <taxon>Dothideomycetidae</taxon>
        <taxon>Cladosporiales</taxon>
        <taxon>Cladosporiaceae</taxon>
        <taxon>Cryoendolithus</taxon>
    </lineage>
</organism>
<dbReference type="FunCoup" id="A0A1V8SE40">
    <property type="interactions" value="433"/>
</dbReference>
<reference evidence="14" key="1">
    <citation type="submission" date="2017-03" db="EMBL/GenBank/DDBJ databases">
        <title>Genomes of endolithic fungi from Antarctica.</title>
        <authorList>
            <person name="Coleine C."/>
            <person name="Masonjones S."/>
            <person name="Stajich J.E."/>
        </authorList>
    </citation>
    <scope>NUCLEOTIDE SEQUENCE [LARGE SCALE GENOMIC DNA]</scope>
    <source>
        <strain evidence="14">CCFEE 5527</strain>
    </source>
</reference>
<dbReference type="OrthoDB" id="10016939at2759"/>
<keyword evidence="10" id="KW-0472">Membrane</keyword>
<dbReference type="InterPro" id="IPR005683">
    <property type="entry name" value="Tom22"/>
</dbReference>
<keyword evidence="11" id="KW-0675">Receptor</keyword>
<dbReference type="Pfam" id="PF04281">
    <property type="entry name" value="Tom22"/>
    <property type="match status" value="1"/>
</dbReference>
<feature type="region of interest" description="Disordered" evidence="12">
    <location>
        <begin position="118"/>
        <end position="140"/>
    </location>
</feature>
<evidence type="ECO:0000256" key="11">
    <source>
        <dbReference type="ARBA" id="ARBA00023170"/>
    </source>
</evidence>
<comment type="caution">
    <text evidence="13">The sequence shown here is derived from an EMBL/GenBank/DDBJ whole genome shotgun (WGS) entry which is preliminary data.</text>
</comment>
<evidence type="ECO:0000256" key="5">
    <source>
        <dbReference type="ARBA" id="ARBA00022787"/>
    </source>
</evidence>
<keyword evidence="9" id="KW-0496">Mitochondrion</keyword>
<dbReference type="Proteomes" id="UP000192596">
    <property type="component" value="Unassembled WGS sequence"/>
</dbReference>
<evidence type="ECO:0000256" key="1">
    <source>
        <dbReference type="ARBA" id="ARBA00004572"/>
    </source>
</evidence>
<comment type="subcellular location">
    <subcellularLocation>
        <location evidence="1">Mitochondrion outer membrane</location>
        <topology evidence="1">Single-pass membrane protein</topology>
    </subcellularLocation>
</comment>
<gene>
    <name evidence="13" type="ORF">B0A48_16591</name>
</gene>
<evidence type="ECO:0000256" key="12">
    <source>
        <dbReference type="SAM" id="MobiDB-lite"/>
    </source>
</evidence>
<comment type="similarity">
    <text evidence="2">Belongs to the Tom22 family.</text>
</comment>
<evidence type="ECO:0008006" key="15">
    <source>
        <dbReference type="Google" id="ProtNLM"/>
    </source>
</evidence>
<keyword evidence="3" id="KW-0813">Transport</keyword>
<protein>
    <recommendedName>
        <fullName evidence="15">Mitochondrial import receptor subunit tom22</fullName>
    </recommendedName>
</protein>
<evidence type="ECO:0000256" key="3">
    <source>
        <dbReference type="ARBA" id="ARBA00022448"/>
    </source>
</evidence>
<evidence type="ECO:0000313" key="13">
    <source>
        <dbReference type="EMBL" id="OQN97432.1"/>
    </source>
</evidence>
<dbReference type="CDD" id="cd22884">
    <property type="entry name" value="TOM22"/>
    <property type="match status" value="1"/>
</dbReference>
<feature type="region of interest" description="Disordered" evidence="12">
    <location>
        <begin position="1"/>
        <end position="41"/>
    </location>
</feature>
<evidence type="ECO:0000256" key="8">
    <source>
        <dbReference type="ARBA" id="ARBA00023010"/>
    </source>
</evidence>
<evidence type="ECO:0000256" key="2">
    <source>
        <dbReference type="ARBA" id="ARBA00009874"/>
    </source>
</evidence>
<dbReference type="PANTHER" id="PTHR12504:SF0">
    <property type="entry name" value="MITOCHONDRIAL IMPORT RECEPTOR SUBUNIT TOM22 HOMOLOG"/>
    <property type="match status" value="1"/>
</dbReference>
<keyword evidence="6" id="KW-0653">Protein transport</keyword>
<dbReference type="AlphaFoldDB" id="A0A1V8SE40"/>
<dbReference type="EMBL" id="NAJO01000054">
    <property type="protein sequence ID" value="OQN97432.1"/>
    <property type="molecule type" value="Genomic_DNA"/>
</dbReference>
<dbReference type="InParanoid" id="A0A1V8SE40"/>
<name>A0A1V8SE40_9PEZI</name>
<evidence type="ECO:0000256" key="10">
    <source>
        <dbReference type="ARBA" id="ARBA00023136"/>
    </source>
</evidence>
<evidence type="ECO:0000256" key="7">
    <source>
        <dbReference type="ARBA" id="ARBA00022989"/>
    </source>
</evidence>
<evidence type="ECO:0000256" key="4">
    <source>
        <dbReference type="ARBA" id="ARBA00022692"/>
    </source>
</evidence>
<dbReference type="STRING" id="1507870.A0A1V8SE40"/>
<keyword evidence="8" id="KW-0811">Translocation</keyword>
<dbReference type="PANTHER" id="PTHR12504">
    <property type="entry name" value="MITOCHONDRIAL IMPORT RECEPTOR SUBUNIT TOM22"/>
    <property type="match status" value="1"/>
</dbReference>
<keyword evidence="5" id="KW-1000">Mitochondrion outer membrane</keyword>
<dbReference type="GO" id="GO:0006886">
    <property type="term" value="P:intracellular protein transport"/>
    <property type="evidence" value="ECO:0007669"/>
    <property type="project" value="InterPro"/>
</dbReference>
<keyword evidence="14" id="KW-1185">Reference proteome</keyword>
<evidence type="ECO:0000256" key="6">
    <source>
        <dbReference type="ARBA" id="ARBA00022927"/>
    </source>
</evidence>